<reference evidence="1 2" key="1">
    <citation type="submission" date="2013-04" db="EMBL/GenBank/DDBJ databases">
        <title>Oceanicola sp. 22II1-22F33 Genome Sequencing.</title>
        <authorList>
            <person name="Lai Q."/>
            <person name="Li G."/>
            <person name="Shao Z."/>
        </authorList>
    </citation>
    <scope>NUCLEOTIDE SEQUENCE [LARGE SCALE GENOMIC DNA]</scope>
    <source>
        <strain evidence="1 2">22II1-22F33</strain>
    </source>
</reference>
<evidence type="ECO:0000313" key="1">
    <source>
        <dbReference type="EMBL" id="OWU77951.1"/>
    </source>
</evidence>
<gene>
    <name evidence="1" type="ORF">ATO3_04785</name>
</gene>
<proteinExistence type="predicted"/>
<dbReference type="Proteomes" id="UP000215377">
    <property type="component" value="Unassembled WGS sequence"/>
</dbReference>
<dbReference type="OrthoDB" id="7867097at2"/>
<sequence length="151" mass="16907">MPAPFLHRQRGRRPAPLAALLAAWAGLIALWLGLQASPWILAPLALATLPALRDVIADPRATLTLDDTRLHWQSGRREGTLALAKIEQARFHTAWDFSVLVSFRMRDGRNVQLPPDIRPPHRLFEDALATRGVATVRHHFTLRSHRAGRDG</sequence>
<accession>A0A225NSR3</accession>
<comment type="caution">
    <text evidence="1">The sequence shown here is derived from an EMBL/GenBank/DDBJ whole genome shotgun (WGS) entry which is preliminary data.</text>
</comment>
<dbReference type="RefSeq" id="WP_088648624.1">
    <property type="nucleotide sequence ID" value="NZ_AQQR01000001.1"/>
</dbReference>
<dbReference type="EMBL" id="AQQR01000001">
    <property type="protein sequence ID" value="OWU77951.1"/>
    <property type="molecule type" value="Genomic_DNA"/>
</dbReference>
<protein>
    <submittedName>
        <fullName evidence="1">Uncharacterized protein</fullName>
    </submittedName>
</protein>
<name>A0A225NSR3_9RHOB</name>
<evidence type="ECO:0000313" key="2">
    <source>
        <dbReference type="Proteomes" id="UP000215377"/>
    </source>
</evidence>
<keyword evidence="2" id="KW-1185">Reference proteome</keyword>
<organism evidence="1 2">
    <name type="scientific">Marinibacterium profundimaris</name>
    <dbReference type="NCBI Taxonomy" id="1679460"/>
    <lineage>
        <taxon>Bacteria</taxon>
        <taxon>Pseudomonadati</taxon>
        <taxon>Pseudomonadota</taxon>
        <taxon>Alphaproteobacteria</taxon>
        <taxon>Rhodobacterales</taxon>
        <taxon>Paracoccaceae</taxon>
        <taxon>Marinibacterium</taxon>
    </lineage>
</organism>
<dbReference type="AlphaFoldDB" id="A0A225NSR3"/>